<dbReference type="Gene3D" id="2.40.70.10">
    <property type="entry name" value="Acid Proteases"/>
    <property type="match status" value="1"/>
</dbReference>
<dbReference type="CDD" id="cd00303">
    <property type="entry name" value="retropepsin_like"/>
    <property type="match status" value="1"/>
</dbReference>
<dbReference type="InterPro" id="IPR021109">
    <property type="entry name" value="Peptidase_aspartic_dom_sf"/>
</dbReference>
<dbReference type="SUPFAM" id="SSF50630">
    <property type="entry name" value="Acid proteases"/>
    <property type="match status" value="1"/>
</dbReference>
<gene>
    <name evidence="1" type="ORF">BpHYR1_044156</name>
</gene>
<evidence type="ECO:0000313" key="2">
    <source>
        <dbReference type="Proteomes" id="UP000276133"/>
    </source>
</evidence>
<keyword evidence="2" id="KW-1185">Reference proteome</keyword>
<dbReference type="AlphaFoldDB" id="A0A3M7T1L3"/>
<dbReference type="Pfam" id="PF13975">
    <property type="entry name" value="gag-asp_proteas"/>
    <property type="match status" value="1"/>
</dbReference>
<protein>
    <recommendedName>
        <fullName evidence="3">Peptidase A2 domain-containing protein</fullName>
    </recommendedName>
</protein>
<organism evidence="1 2">
    <name type="scientific">Brachionus plicatilis</name>
    <name type="common">Marine rotifer</name>
    <name type="synonym">Brachionus muelleri</name>
    <dbReference type="NCBI Taxonomy" id="10195"/>
    <lineage>
        <taxon>Eukaryota</taxon>
        <taxon>Metazoa</taxon>
        <taxon>Spiralia</taxon>
        <taxon>Gnathifera</taxon>
        <taxon>Rotifera</taxon>
        <taxon>Eurotatoria</taxon>
        <taxon>Monogononta</taxon>
        <taxon>Pseudotrocha</taxon>
        <taxon>Ploima</taxon>
        <taxon>Brachionidae</taxon>
        <taxon>Brachionus</taxon>
    </lineage>
</organism>
<reference evidence="1 2" key="1">
    <citation type="journal article" date="2018" name="Sci. Rep.">
        <title>Genomic signatures of local adaptation to the degree of environmental predictability in rotifers.</title>
        <authorList>
            <person name="Franch-Gras L."/>
            <person name="Hahn C."/>
            <person name="Garcia-Roger E.M."/>
            <person name="Carmona M.J."/>
            <person name="Serra M."/>
            <person name="Gomez A."/>
        </authorList>
    </citation>
    <scope>NUCLEOTIDE SEQUENCE [LARGE SCALE GENOMIC DNA]</scope>
    <source>
        <strain evidence="1">HYR1</strain>
    </source>
</reference>
<proteinExistence type="predicted"/>
<dbReference type="EMBL" id="REGN01000470">
    <property type="protein sequence ID" value="RNA41728.1"/>
    <property type="molecule type" value="Genomic_DNA"/>
</dbReference>
<evidence type="ECO:0000313" key="1">
    <source>
        <dbReference type="EMBL" id="RNA41728.1"/>
    </source>
</evidence>
<dbReference type="Proteomes" id="UP000276133">
    <property type="component" value="Unassembled WGS sequence"/>
</dbReference>
<name>A0A3M7T1L3_BRAPC</name>
<comment type="caution">
    <text evidence="1">The sequence shown here is derived from an EMBL/GenBank/DDBJ whole genome shotgun (WGS) entry which is preliminary data.</text>
</comment>
<sequence length="205" mass="23496">MYFNKYSIYKKWKAELIIIFLFETKKFVTSHIFCKINNTGVRFLVDTGSKHSILSAKTCRKLRLKPQKSSNELHNADVNKIGIIGRADVDVKINNDSYKIGMIIVENLIKEMILGVDDLNKFRSPRRLVNALKQWTSSTLCKLEPGKFRNPTKKLTQMKNKIETTQKEINDILKAKDASKITGKVCKTTSLANLAKNNSRTREKT</sequence>
<accession>A0A3M7T1L3</accession>
<evidence type="ECO:0008006" key="3">
    <source>
        <dbReference type="Google" id="ProtNLM"/>
    </source>
</evidence>